<dbReference type="PANTHER" id="PTHR33408">
    <property type="entry name" value="TRANSPOSASE"/>
    <property type="match status" value="1"/>
</dbReference>
<evidence type="ECO:0000259" key="1">
    <source>
        <dbReference type="Pfam" id="PF13751"/>
    </source>
</evidence>
<feature type="domain" description="Transposase DDE" evidence="1">
    <location>
        <begin position="63"/>
        <end position="175"/>
    </location>
</feature>
<dbReference type="Pfam" id="PF13751">
    <property type="entry name" value="DDE_Tnp_1_6"/>
    <property type="match status" value="1"/>
</dbReference>
<evidence type="ECO:0000313" key="2">
    <source>
        <dbReference type="EMBL" id="BAL80249.1"/>
    </source>
</evidence>
<dbReference type="PANTHER" id="PTHR33408:SF2">
    <property type="entry name" value="TRANSPOSASE DDE DOMAIN-CONTAINING PROTEIN"/>
    <property type="match status" value="1"/>
</dbReference>
<dbReference type="AlphaFoldDB" id="A0A7U6GD91"/>
<evidence type="ECO:0000313" key="3">
    <source>
        <dbReference type="Proteomes" id="UP000004793"/>
    </source>
</evidence>
<dbReference type="Proteomes" id="UP000004793">
    <property type="component" value="Chromosome"/>
</dbReference>
<sequence>MIKSGKDESIGIEGYALTADSLYDSAKNREFIHRLGLKAYIPPRRKERDEEGFIYDPKEDIITCPYGNTAKSGKCRQENGALYNFNPKICRTCINKCKWYKIDRCRLFVSDDLKLRAIDRDEYYNEALKKRKDVERKFGEVKKWHGLRRARYRGKWRVTIQVLMTFIVVNIKRMVKILKEGLNKVLNYSSLALEKG</sequence>
<reference evidence="2 3" key="1">
    <citation type="submission" date="2011-01" db="EMBL/GenBank/DDBJ databases">
        <title>Whole genome sequence of Caldisericum exile AZM16c01.</title>
        <authorList>
            <person name="Narita-Yamada S."/>
            <person name="Kawakoshi A."/>
            <person name="Nakamura S."/>
            <person name="Sasagawa M."/>
            <person name="Fukada J."/>
            <person name="Sekine M."/>
            <person name="Kato Y."/>
            <person name="Fukai R."/>
            <person name="Sasaki K."/>
            <person name="Hanamaki A."/>
            <person name="Narita H."/>
            <person name="Konno Y."/>
            <person name="Mori K."/>
            <person name="Yamazaki S."/>
            <person name="Suzuki K."/>
            <person name="Fujita N."/>
        </authorList>
    </citation>
    <scope>NUCLEOTIDE SEQUENCE [LARGE SCALE GENOMIC DNA]</scope>
    <source>
        <strain evidence="3">DSM 21853 / NBRC 104410 / AZM16c01</strain>
    </source>
</reference>
<protein>
    <submittedName>
        <fullName evidence="2">Transposase</fullName>
    </submittedName>
</protein>
<accession>A0A7U6GD91</accession>
<name>A0A7U6GD91_CALEA</name>
<dbReference type="InterPro" id="IPR025668">
    <property type="entry name" value="Tnp_DDE_dom"/>
</dbReference>
<dbReference type="EMBL" id="AP012051">
    <property type="protein sequence ID" value="BAL80249.1"/>
    <property type="molecule type" value="Genomic_DNA"/>
</dbReference>
<dbReference type="KEGG" id="cex:CSE_01230"/>
<dbReference type="OrthoDB" id="9789070at2"/>
<proteinExistence type="predicted"/>
<organism evidence="2 3">
    <name type="scientific">Caldisericum exile (strain DSM 21853 / NBRC 104410 / AZM16c01)</name>
    <dbReference type="NCBI Taxonomy" id="511051"/>
    <lineage>
        <taxon>Bacteria</taxon>
        <taxon>Pseudomonadati</taxon>
        <taxon>Caldisericota/Cryosericota group</taxon>
        <taxon>Caldisericota</taxon>
        <taxon>Caldisericia</taxon>
        <taxon>Caldisericales</taxon>
        <taxon>Caldisericaceae</taxon>
        <taxon>Caldisericum</taxon>
    </lineage>
</organism>
<gene>
    <name evidence="2" type="ordered locus">CSE_01230</name>
</gene>
<keyword evidence="3" id="KW-1185">Reference proteome</keyword>
<dbReference type="RefSeq" id="WP_014452656.1">
    <property type="nucleotide sequence ID" value="NC_017096.1"/>
</dbReference>